<dbReference type="Gene3D" id="3.10.129.10">
    <property type="entry name" value="Hotdog Thioesterase"/>
    <property type="match status" value="1"/>
</dbReference>
<accession>A0AAV9N9F7</accession>
<gene>
    <name evidence="3" type="ORF">LTR84_003238</name>
</gene>
<protein>
    <recommendedName>
        <fullName evidence="2">Thioesterase domain-containing protein</fullName>
    </recommendedName>
</protein>
<dbReference type="RefSeq" id="XP_064705813.1">
    <property type="nucleotide sequence ID" value="XM_064846833.1"/>
</dbReference>
<comment type="caution">
    <text evidence="3">The sequence shown here is derived from an EMBL/GenBank/DDBJ whole genome shotgun (WGS) entry which is preliminary data.</text>
</comment>
<dbReference type="AlphaFoldDB" id="A0AAV9N9F7"/>
<dbReference type="Pfam" id="PF03061">
    <property type="entry name" value="4HBT"/>
    <property type="match status" value="1"/>
</dbReference>
<evidence type="ECO:0000313" key="4">
    <source>
        <dbReference type="Proteomes" id="UP001358417"/>
    </source>
</evidence>
<dbReference type="PANTHER" id="PTHR47260:SF7">
    <property type="entry name" value="THIOESTERASE FAMILY PROTEIN (AFU_ORTHOLOGUE AFUA_1G10800)"/>
    <property type="match status" value="1"/>
</dbReference>
<feature type="compositionally biased region" description="Polar residues" evidence="1">
    <location>
        <begin position="1"/>
        <end position="13"/>
    </location>
</feature>
<feature type="domain" description="Thioesterase" evidence="2">
    <location>
        <begin position="120"/>
        <end position="189"/>
    </location>
</feature>
<dbReference type="SUPFAM" id="SSF54637">
    <property type="entry name" value="Thioesterase/thiol ester dehydrase-isomerase"/>
    <property type="match status" value="1"/>
</dbReference>
<organism evidence="3 4">
    <name type="scientific">Exophiala bonariae</name>
    <dbReference type="NCBI Taxonomy" id="1690606"/>
    <lineage>
        <taxon>Eukaryota</taxon>
        <taxon>Fungi</taxon>
        <taxon>Dikarya</taxon>
        <taxon>Ascomycota</taxon>
        <taxon>Pezizomycotina</taxon>
        <taxon>Eurotiomycetes</taxon>
        <taxon>Chaetothyriomycetidae</taxon>
        <taxon>Chaetothyriales</taxon>
        <taxon>Herpotrichiellaceae</taxon>
        <taxon>Exophiala</taxon>
    </lineage>
</organism>
<sequence>MLSESQQEASFAITSCEEKEGRAHTKEASNGLYELDAATLLENAFKTSPAKHQFLTAHAHSLETRAVLKVSEQALPNHLTAHTLAGAGRISVAPYALIDDASGSLLAFYHLGTDLSGHTGLVHGGFLAVLLDECMGRACFPLLPEKLAVTAHIELDYKNPVKANTVIVIRAETERVEGRKAWVKGTVEAVGPNDGQVLVDCHALFIQPKWVAGMEQLV</sequence>
<dbReference type="CDD" id="cd03443">
    <property type="entry name" value="PaaI_thioesterase"/>
    <property type="match status" value="1"/>
</dbReference>
<dbReference type="PANTHER" id="PTHR47260">
    <property type="entry name" value="UPF0644 PROTEIN PB2B4.06"/>
    <property type="match status" value="1"/>
</dbReference>
<evidence type="ECO:0000313" key="3">
    <source>
        <dbReference type="EMBL" id="KAK5051586.1"/>
    </source>
</evidence>
<reference evidence="3 4" key="1">
    <citation type="submission" date="2023-08" db="EMBL/GenBank/DDBJ databases">
        <title>Black Yeasts Isolated from many extreme environments.</title>
        <authorList>
            <person name="Coleine C."/>
            <person name="Stajich J.E."/>
            <person name="Selbmann L."/>
        </authorList>
    </citation>
    <scope>NUCLEOTIDE SEQUENCE [LARGE SCALE GENOMIC DNA]</scope>
    <source>
        <strain evidence="3 4">CCFEE 5792</strain>
    </source>
</reference>
<feature type="region of interest" description="Disordered" evidence="1">
    <location>
        <begin position="1"/>
        <end position="25"/>
    </location>
</feature>
<keyword evidence="4" id="KW-1185">Reference proteome</keyword>
<proteinExistence type="predicted"/>
<dbReference type="InterPro" id="IPR006683">
    <property type="entry name" value="Thioestr_dom"/>
</dbReference>
<name>A0AAV9N9F7_9EURO</name>
<evidence type="ECO:0000259" key="2">
    <source>
        <dbReference type="Pfam" id="PF03061"/>
    </source>
</evidence>
<dbReference type="InterPro" id="IPR029069">
    <property type="entry name" value="HotDog_dom_sf"/>
</dbReference>
<dbReference type="Proteomes" id="UP001358417">
    <property type="component" value="Unassembled WGS sequence"/>
</dbReference>
<dbReference type="InterPro" id="IPR052061">
    <property type="entry name" value="PTE-AB_protein"/>
</dbReference>
<dbReference type="GeneID" id="89971432"/>
<feature type="compositionally biased region" description="Basic and acidic residues" evidence="1">
    <location>
        <begin position="16"/>
        <end position="25"/>
    </location>
</feature>
<dbReference type="EMBL" id="JAVRRD010000015">
    <property type="protein sequence ID" value="KAK5051586.1"/>
    <property type="molecule type" value="Genomic_DNA"/>
</dbReference>
<evidence type="ECO:0000256" key="1">
    <source>
        <dbReference type="SAM" id="MobiDB-lite"/>
    </source>
</evidence>